<dbReference type="EMBL" id="JACRTI010000001">
    <property type="protein sequence ID" value="MBC8600122.1"/>
    <property type="molecule type" value="Genomic_DNA"/>
</dbReference>
<dbReference type="EMBL" id="QREV01000001">
    <property type="protein sequence ID" value="RDU51077.1"/>
    <property type="molecule type" value="Genomic_DNA"/>
</dbReference>
<dbReference type="InterPro" id="IPR008984">
    <property type="entry name" value="SMAD_FHA_dom_sf"/>
</dbReference>
<dbReference type="InterPro" id="IPR000253">
    <property type="entry name" value="FHA_dom"/>
</dbReference>
<evidence type="ECO:0000313" key="4">
    <source>
        <dbReference type="EMBL" id="RDU51077.1"/>
    </source>
</evidence>
<reference evidence="4 5" key="1">
    <citation type="submission" date="2018-07" db="EMBL/GenBank/DDBJ databases">
        <title>Parabacteroides acidifaciens nov. sp., isolated from human feces.</title>
        <authorList>
            <person name="Wang Y.J."/>
        </authorList>
    </citation>
    <scope>NUCLEOTIDE SEQUENCE [LARGE SCALE GENOMIC DNA]</scope>
    <source>
        <strain evidence="4 5">426-9</strain>
    </source>
</reference>
<dbReference type="Gene3D" id="2.60.200.20">
    <property type="match status" value="1"/>
</dbReference>
<name>A0A3D8HKE7_9BACT</name>
<dbReference type="SMART" id="SM00240">
    <property type="entry name" value="FHA"/>
    <property type="match status" value="1"/>
</dbReference>
<dbReference type="PANTHER" id="PTHR23308">
    <property type="entry name" value="NUCLEAR INHIBITOR OF PROTEIN PHOSPHATASE-1"/>
    <property type="match status" value="1"/>
</dbReference>
<feature type="transmembrane region" description="Helical" evidence="1">
    <location>
        <begin position="116"/>
        <end position="136"/>
    </location>
</feature>
<evidence type="ECO:0000313" key="5">
    <source>
        <dbReference type="Proteomes" id="UP000256321"/>
    </source>
</evidence>
<sequence length="218" mass="24318">MIIKIGKANDNDFVVNDPHVSRYHARLIREEEGGCWLLEDLDSTNGTFVNGAQIVKKRVTPSDTIKLGDNYVLNISEALKFNNDYSEEFATLKQVYDNYIQAKVKIQSSNQFKTRLFQSLPFAIPGIVGVVIGFLGKGSPELFGVSLFITVCAPTVGIYLGAKQSAKTPQLLQDLTNQFKIDYVCPKCGTFLGEIPWESLRNRKQCPVSSCKAKWVSE</sequence>
<organism evidence="4 5">
    <name type="scientific">Parabacteroides acidifaciens</name>
    <dbReference type="NCBI Taxonomy" id="2290935"/>
    <lineage>
        <taxon>Bacteria</taxon>
        <taxon>Pseudomonadati</taxon>
        <taxon>Bacteroidota</taxon>
        <taxon>Bacteroidia</taxon>
        <taxon>Bacteroidales</taxon>
        <taxon>Tannerellaceae</taxon>
        <taxon>Parabacteroides</taxon>
    </lineage>
</organism>
<gene>
    <name evidence="4" type="ORF">DWU89_00120</name>
    <name evidence="3" type="ORF">H8784_00120</name>
</gene>
<protein>
    <submittedName>
        <fullName evidence="4">FHA domain-containing protein</fullName>
    </submittedName>
</protein>
<evidence type="ECO:0000313" key="6">
    <source>
        <dbReference type="Proteomes" id="UP000629596"/>
    </source>
</evidence>
<dbReference type="RefSeq" id="WP_115497671.1">
    <property type="nucleotide sequence ID" value="NZ_JACRTI010000001.1"/>
</dbReference>
<proteinExistence type="predicted"/>
<dbReference type="InterPro" id="IPR050923">
    <property type="entry name" value="Cell_Proc_Reg/RNA_Proc"/>
</dbReference>
<dbReference type="SUPFAM" id="SSF49879">
    <property type="entry name" value="SMAD/FHA domain"/>
    <property type="match status" value="1"/>
</dbReference>
<feature type="transmembrane region" description="Helical" evidence="1">
    <location>
        <begin position="142"/>
        <end position="162"/>
    </location>
</feature>
<keyword evidence="1" id="KW-0472">Membrane</keyword>
<accession>A0A3D8HKE7</accession>
<evidence type="ECO:0000256" key="1">
    <source>
        <dbReference type="SAM" id="Phobius"/>
    </source>
</evidence>
<evidence type="ECO:0000259" key="2">
    <source>
        <dbReference type="PROSITE" id="PS50006"/>
    </source>
</evidence>
<dbReference type="AlphaFoldDB" id="A0A3D8HKE7"/>
<keyword evidence="1" id="KW-1133">Transmembrane helix</keyword>
<reference evidence="3 6" key="2">
    <citation type="submission" date="2020-08" db="EMBL/GenBank/DDBJ databases">
        <title>Genome public.</title>
        <authorList>
            <person name="Liu C."/>
            <person name="Sun Q."/>
        </authorList>
    </citation>
    <scope>NUCLEOTIDE SEQUENCE [LARGE SCALE GENOMIC DNA]</scope>
    <source>
        <strain evidence="3 6">426_9</strain>
    </source>
</reference>
<dbReference type="PROSITE" id="PS50006">
    <property type="entry name" value="FHA_DOMAIN"/>
    <property type="match status" value="1"/>
</dbReference>
<dbReference type="Pfam" id="PF00498">
    <property type="entry name" value="FHA"/>
    <property type="match status" value="1"/>
</dbReference>
<evidence type="ECO:0000313" key="3">
    <source>
        <dbReference type="EMBL" id="MBC8600122.1"/>
    </source>
</evidence>
<keyword evidence="6" id="KW-1185">Reference proteome</keyword>
<dbReference type="Proteomes" id="UP000256321">
    <property type="component" value="Unassembled WGS sequence"/>
</dbReference>
<comment type="caution">
    <text evidence="4">The sequence shown here is derived from an EMBL/GenBank/DDBJ whole genome shotgun (WGS) entry which is preliminary data.</text>
</comment>
<dbReference type="Proteomes" id="UP000629596">
    <property type="component" value="Unassembled WGS sequence"/>
</dbReference>
<feature type="domain" description="FHA" evidence="2">
    <location>
        <begin position="3"/>
        <end position="54"/>
    </location>
</feature>
<keyword evidence="1" id="KW-0812">Transmembrane</keyword>